<evidence type="ECO:0000256" key="3">
    <source>
        <dbReference type="SAM" id="MobiDB-lite"/>
    </source>
</evidence>
<evidence type="ECO:0000313" key="6">
    <source>
        <dbReference type="EMBL" id="CAL4139920.1"/>
    </source>
</evidence>
<feature type="DNA-binding region" description="Homeobox" evidence="2">
    <location>
        <begin position="3"/>
        <end position="15"/>
    </location>
</feature>
<dbReference type="PROSITE" id="PS50803">
    <property type="entry name" value="OAR"/>
    <property type="match status" value="1"/>
</dbReference>
<feature type="non-terminal residue" evidence="6">
    <location>
        <position position="1"/>
    </location>
</feature>
<dbReference type="CDD" id="cd00086">
    <property type="entry name" value="homeodomain"/>
    <property type="match status" value="1"/>
</dbReference>
<feature type="domain" description="OAR" evidence="5">
    <location>
        <begin position="130"/>
        <end position="143"/>
    </location>
</feature>
<dbReference type="InterPro" id="IPR001356">
    <property type="entry name" value="HD"/>
</dbReference>
<dbReference type="PANTHER" id="PTHR46385:SF3">
    <property type="entry name" value="PAIRED MESODERM HOMEOBOX PROTEIN 2"/>
    <property type="match status" value="1"/>
</dbReference>
<evidence type="ECO:0000313" key="7">
    <source>
        <dbReference type="Proteomes" id="UP001497623"/>
    </source>
</evidence>
<dbReference type="PANTHER" id="PTHR46385">
    <property type="entry name" value="PAIRED MESODERM HOMEOBOX PROTEIN 1-RELATED"/>
    <property type="match status" value="1"/>
</dbReference>
<sequence length="149" mass="16012">QVWFQNRRAKFRRNERSVVAQRSPTVGFPRPQDPTQQQQQQQTTVGPVEQPLAPRHSGTTAMSMCDYSSYNSMGGWKGGTGVVGSPTTPYLPHFPPATSPTPMCPSLTPGLVNSFSGGGGGGQMGGYMGSSLASLRLRAQEYNLHQGQV</sequence>
<dbReference type="InterPro" id="IPR043378">
    <property type="entry name" value="PRRX1/2"/>
</dbReference>
<proteinExistence type="predicted"/>
<name>A0AAV2RTK7_MEGNR</name>
<reference evidence="6 7" key="1">
    <citation type="submission" date="2024-05" db="EMBL/GenBank/DDBJ databases">
        <authorList>
            <person name="Wallberg A."/>
        </authorList>
    </citation>
    <scope>NUCLEOTIDE SEQUENCE [LARGE SCALE GENOMIC DNA]</scope>
</reference>
<evidence type="ECO:0000259" key="4">
    <source>
        <dbReference type="PROSITE" id="PS50071"/>
    </source>
</evidence>
<dbReference type="Pfam" id="PF03826">
    <property type="entry name" value="OAR"/>
    <property type="match status" value="1"/>
</dbReference>
<keyword evidence="2" id="KW-0539">Nucleus</keyword>
<protein>
    <submittedName>
        <fullName evidence="6">Uncharacterized protein</fullName>
    </submittedName>
</protein>
<dbReference type="EMBL" id="CAXKWB010031636">
    <property type="protein sequence ID" value="CAL4139920.1"/>
    <property type="molecule type" value="Genomic_DNA"/>
</dbReference>
<evidence type="ECO:0000256" key="2">
    <source>
        <dbReference type="PROSITE-ProRule" id="PRU00108"/>
    </source>
</evidence>
<comment type="caution">
    <text evidence="6">The sequence shown here is derived from an EMBL/GenBank/DDBJ whole genome shotgun (WGS) entry which is preliminary data.</text>
</comment>
<dbReference type="Proteomes" id="UP001497623">
    <property type="component" value="Unassembled WGS sequence"/>
</dbReference>
<evidence type="ECO:0000256" key="1">
    <source>
        <dbReference type="ARBA" id="ARBA00004123"/>
    </source>
</evidence>
<dbReference type="GO" id="GO:0000981">
    <property type="term" value="F:DNA-binding transcription factor activity, RNA polymerase II-specific"/>
    <property type="evidence" value="ECO:0007669"/>
    <property type="project" value="TreeGrafter"/>
</dbReference>
<feature type="region of interest" description="Disordered" evidence="3">
    <location>
        <begin position="14"/>
        <end position="61"/>
    </location>
</feature>
<keyword evidence="2" id="KW-0238">DNA-binding</keyword>
<accession>A0AAV2RTK7</accession>
<dbReference type="InterPro" id="IPR003654">
    <property type="entry name" value="OAR_dom"/>
</dbReference>
<feature type="compositionally biased region" description="Low complexity" evidence="3">
    <location>
        <begin position="35"/>
        <end position="44"/>
    </location>
</feature>
<keyword evidence="2" id="KW-0371">Homeobox</keyword>
<dbReference type="GO" id="GO:0005634">
    <property type="term" value="C:nucleus"/>
    <property type="evidence" value="ECO:0007669"/>
    <property type="project" value="UniProtKB-SubCell"/>
</dbReference>
<dbReference type="PROSITE" id="PS50071">
    <property type="entry name" value="HOMEOBOX_2"/>
    <property type="match status" value="1"/>
</dbReference>
<organism evidence="6 7">
    <name type="scientific">Meganyctiphanes norvegica</name>
    <name type="common">Northern krill</name>
    <name type="synonym">Thysanopoda norvegica</name>
    <dbReference type="NCBI Taxonomy" id="48144"/>
    <lineage>
        <taxon>Eukaryota</taxon>
        <taxon>Metazoa</taxon>
        <taxon>Ecdysozoa</taxon>
        <taxon>Arthropoda</taxon>
        <taxon>Crustacea</taxon>
        <taxon>Multicrustacea</taxon>
        <taxon>Malacostraca</taxon>
        <taxon>Eumalacostraca</taxon>
        <taxon>Eucarida</taxon>
        <taxon>Euphausiacea</taxon>
        <taxon>Euphausiidae</taxon>
        <taxon>Meganyctiphanes</taxon>
    </lineage>
</organism>
<comment type="subcellular location">
    <subcellularLocation>
        <location evidence="1 2">Nucleus</location>
    </subcellularLocation>
</comment>
<keyword evidence="7" id="KW-1185">Reference proteome</keyword>
<evidence type="ECO:0000259" key="5">
    <source>
        <dbReference type="PROSITE" id="PS50803"/>
    </source>
</evidence>
<gene>
    <name evidence="6" type="ORF">MNOR_LOCUS28537</name>
</gene>
<dbReference type="AlphaFoldDB" id="A0AAV2RTK7"/>
<feature type="domain" description="Homeobox" evidence="4">
    <location>
        <begin position="1"/>
        <end position="14"/>
    </location>
</feature>
<dbReference type="GO" id="GO:0000978">
    <property type="term" value="F:RNA polymerase II cis-regulatory region sequence-specific DNA binding"/>
    <property type="evidence" value="ECO:0007669"/>
    <property type="project" value="TreeGrafter"/>
</dbReference>